<keyword evidence="2" id="KW-1185">Reference proteome</keyword>
<name>A0A5B7FAV8_PORTR</name>
<proteinExistence type="predicted"/>
<dbReference type="EMBL" id="VSRR010005903">
    <property type="protein sequence ID" value="MPC43592.1"/>
    <property type="molecule type" value="Genomic_DNA"/>
</dbReference>
<gene>
    <name evidence="1" type="ORF">E2C01_037242</name>
</gene>
<accession>A0A5B7FAV8</accession>
<comment type="caution">
    <text evidence="1">The sequence shown here is derived from an EMBL/GenBank/DDBJ whole genome shotgun (WGS) entry which is preliminary data.</text>
</comment>
<dbReference type="AlphaFoldDB" id="A0A5B7FAV8"/>
<dbReference type="OrthoDB" id="6377716at2759"/>
<evidence type="ECO:0000313" key="2">
    <source>
        <dbReference type="Proteomes" id="UP000324222"/>
    </source>
</evidence>
<protein>
    <submittedName>
        <fullName evidence="1">Uncharacterized protein</fullName>
    </submittedName>
</protein>
<evidence type="ECO:0000313" key="1">
    <source>
        <dbReference type="EMBL" id="MPC43592.1"/>
    </source>
</evidence>
<organism evidence="1 2">
    <name type="scientific">Portunus trituberculatus</name>
    <name type="common">Swimming crab</name>
    <name type="synonym">Neptunus trituberculatus</name>
    <dbReference type="NCBI Taxonomy" id="210409"/>
    <lineage>
        <taxon>Eukaryota</taxon>
        <taxon>Metazoa</taxon>
        <taxon>Ecdysozoa</taxon>
        <taxon>Arthropoda</taxon>
        <taxon>Crustacea</taxon>
        <taxon>Multicrustacea</taxon>
        <taxon>Malacostraca</taxon>
        <taxon>Eumalacostraca</taxon>
        <taxon>Eucarida</taxon>
        <taxon>Decapoda</taxon>
        <taxon>Pleocyemata</taxon>
        <taxon>Brachyura</taxon>
        <taxon>Eubrachyura</taxon>
        <taxon>Portunoidea</taxon>
        <taxon>Portunidae</taxon>
        <taxon>Portuninae</taxon>
        <taxon>Portunus</taxon>
    </lineage>
</organism>
<reference evidence="1 2" key="1">
    <citation type="submission" date="2019-05" db="EMBL/GenBank/DDBJ databases">
        <title>Another draft genome of Portunus trituberculatus and its Hox gene families provides insights of decapod evolution.</title>
        <authorList>
            <person name="Jeong J.-H."/>
            <person name="Song I."/>
            <person name="Kim S."/>
            <person name="Choi T."/>
            <person name="Kim D."/>
            <person name="Ryu S."/>
            <person name="Kim W."/>
        </authorList>
    </citation>
    <scope>NUCLEOTIDE SEQUENCE [LARGE SCALE GENOMIC DNA]</scope>
    <source>
        <tissue evidence="1">Muscle</tissue>
    </source>
</reference>
<dbReference type="Proteomes" id="UP000324222">
    <property type="component" value="Unassembled WGS sequence"/>
</dbReference>
<sequence>MDAHPCLMFNPLLAWRQVVRSYVADNKGFRVLGNDLPISPDTPVSHISGLPAFTGAKLYGSFTSHNYHTMSQHPTHLRPIRNHLSHGYTSPYRYFEKDFNYDFPAGFAYSGLPTLVNAPRKTHYPHPTYTIGRTR</sequence>